<keyword evidence="1" id="KW-0472">Membrane</keyword>
<evidence type="ECO:0000313" key="2">
    <source>
        <dbReference type="EMBL" id="KUH36319.1"/>
    </source>
</evidence>
<keyword evidence="1" id="KW-0812">Transmembrane</keyword>
<protein>
    <submittedName>
        <fullName evidence="2">Uncharacterized protein</fullName>
    </submittedName>
</protein>
<keyword evidence="3" id="KW-1185">Reference proteome</keyword>
<evidence type="ECO:0000313" key="3">
    <source>
        <dbReference type="Proteomes" id="UP000054011"/>
    </source>
</evidence>
<accession>A0A100Y263</accession>
<dbReference type="AlphaFoldDB" id="A0A100Y263"/>
<gene>
    <name evidence="2" type="ORF">ATE80_24335</name>
</gene>
<feature type="transmembrane region" description="Helical" evidence="1">
    <location>
        <begin position="20"/>
        <end position="42"/>
    </location>
</feature>
<sequence length="80" mass="8655">MIGRTHDRRRTFTTSLRLVLRLDAFATSRTGSLTLIPVSLVLVTTDTLAGYVTAGTLFAALVLAGVVGRRQQRSNEPLSP</sequence>
<dbReference type="Proteomes" id="UP000054011">
    <property type="component" value="Unassembled WGS sequence"/>
</dbReference>
<feature type="transmembrane region" description="Helical" evidence="1">
    <location>
        <begin position="48"/>
        <end position="68"/>
    </location>
</feature>
<dbReference type="EMBL" id="LNSV01000082">
    <property type="protein sequence ID" value="KUH36319.1"/>
    <property type="molecule type" value="Genomic_DNA"/>
</dbReference>
<keyword evidence="1" id="KW-1133">Transmembrane helix</keyword>
<comment type="caution">
    <text evidence="2">The sequence shown here is derived from an EMBL/GenBank/DDBJ whole genome shotgun (WGS) entry which is preliminary data.</text>
</comment>
<evidence type="ECO:0000256" key="1">
    <source>
        <dbReference type="SAM" id="Phobius"/>
    </source>
</evidence>
<name>A0A100Y263_9ACTN</name>
<organism evidence="2 3">
    <name type="scientific">Streptomyces kanasensis</name>
    <dbReference type="NCBI Taxonomy" id="936756"/>
    <lineage>
        <taxon>Bacteria</taxon>
        <taxon>Bacillati</taxon>
        <taxon>Actinomycetota</taxon>
        <taxon>Actinomycetes</taxon>
        <taxon>Kitasatosporales</taxon>
        <taxon>Streptomycetaceae</taxon>
        <taxon>Streptomyces</taxon>
    </lineage>
</organism>
<proteinExistence type="predicted"/>
<reference evidence="2 3" key="1">
    <citation type="submission" date="2015-11" db="EMBL/GenBank/DDBJ databases">
        <title>Genome-wide analysis reveals the secondary metabolome in Streptomyces kanasensis ZX01.</title>
        <authorList>
            <person name="Zhang G."/>
            <person name="Han L."/>
            <person name="Feng J."/>
            <person name="Zhang X."/>
        </authorList>
    </citation>
    <scope>NUCLEOTIDE SEQUENCE [LARGE SCALE GENOMIC DNA]</scope>
    <source>
        <strain evidence="2 3">ZX01</strain>
    </source>
</reference>